<evidence type="ECO:0000313" key="1">
    <source>
        <dbReference type="EMBL" id="GAH87007.1"/>
    </source>
</evidence>
<name>X1IZ84_9ZZZZ</name>
<gene>
    <name evidence="1" type="ORF">S03H2_58195</name>
</gene>
<organism evidence="1">
    <name type="scientific">marine sediment metagenome</name>
    <dbReference type="NCBI Taxonomy" id="412755"/>
    <lineage>
        <taxon>unclassified sequences</taxon>
        <taxon>metagenomes</taxon>
        <taxon>ecological metagenomes</taxon>
    </lineage>
</organism>
<accession>X1IZ84</accession>
<dbReference type="AlphaFoldDB" id="X1IZ84"/>
<comment type="caution">
    <text evidence="1">The sequence shown here is derived from an EMBL/GenBank/DDBJ whole genome shotgun (WGS) entry which is preliminary data.</text>
</comment>
<dbReference type="EMBL" id="BARU01037332">
    <property type="protein sequence ID" value="GAH87007.1"/>
    <property type="molecule type" value="Genomic_DNA"/>
</dbReference>
<proteinExistence type="predicted"/>
<reference evidence="1" key="1">
    <citation type="journal article" date="2014" name="Front. Microbiol.">
        <title>High frequency of phylogenetically diverse reductive dehalogenase-homologous genes in deep subseafloor sedimentary metagenomes.</title>
        <authorList>
            <person name="Kawai M."/>
            <person name="Futagami T."/>
            <person name="Toyoda A."/>
            <person name="Takaki Y."/>
            <person name="Nishi S."/>
            <person name="Hori S."/>
            <person name="Arai W."/>
            <person name="Tsubouchi T."/>
            <person name="Morono Y."/>
            <person name="Uchiyama I."/>
            <person name="Ito T."/>
            <person name="Fujiyama A."/>
            <person name="Inagaki F."/>
            <person name="Takami H."/>
        </authorList>
    </citation>
    <scope>NUCLEOTIDE SEQUENCE</scope>
    <source>
        <strain evidence="1">Expedition CK06-06</strain>
    </source>
</reference>
<protein>
    <submittedName>
        <fullName evidence="1">Uncharacterized protein</fullName>
    </submittedName>
</protein>
<sequence>RPMERRVEAKDPKTLAFRRLKRTLSEGVPQERRMGEGNSQ</sequence>
<feature type="non-terminal residue" evidence="1">
    <location>
        <position position="1"/>
    </location>
</feature>